<proteinExistence type="predicted"/>
<sequence>MMIIMMMMMKRNFCFFCYQVLCFFKINISFKNNSYSLSRLEALSTIWLP</sequence>
<protein>
    <submittedName>
        <fullName evidence="1">Uncharacterized protein</fullName>
    </submittedName>
</protein>
<evidence type="ECO:0000313" key="1">
    <source>
        <dbReference type="EMBL" id="KOF69443.1"/>
    </source>
</evidence>
<dbReference type="EMBL" id="KQ425476">
    <property type="protein sequence ID" value="KOF69443.1"/>
    <property type="molecule type" value="Genomic_DNA"/>
</dbReference>
<accession>A0A0L8FXN8</accession>
<name>A0A0L8FXN8_OCTBM</name>
<gene>
    <name evidence="1" type="ORF">OCBIM_22004939mg</name>
</gene>
<reference evidence="1" key="1">
    <citation type="submission" date="2015-07" db="EMBL/GenBank/DDBJ databases">
        <title>MeaNS - Measles Nucleotide Surveillance Program.</title>
        <authorList>
            <person name="Tran T."/>
            <person name="Druce J."/>
        </authorList>
    </citation>
    <scope>NUCLEOTIDE SEQUENCE</scope>
    <source>
        <strain evidence="1">UCB-OBI-ISO-001</strain>
        <tissue evidence="1">Gonad</tissue>
    </source>
</reference>
<dbReference type="AlphaFoldDB" id="A0A0L8FXN8"/>
<organism evidence="1">
    <name type="scientific">Octopus bimaculoides</name>
    <name type="common">California two-spotted octopus</name>
    <dbReference type="NCBI Taxonomy" id="37653"/>
    <lineage>
        <taxon>Eukaryota</taxon>
        <taxon>Metazoa</taxon>
        <taxon>Spiralia</taxon>
        <taxon>Lophotrochozoa</taxon>
        <taxon>Mollusca</taxon>
        <taxon>Cephalopoda</taxon>
        <taxon>Coleoidea</taxon>
        <taxon>Octopodiformes</taxon>
        <taxon>Octopoda</taxon>
        <taxon>Incirrata</taxon>
        <taxon>Octopodidae</taxon>
        <taxon>Octopus</taxon>
    </lineage>
</organism>